<dbReference type="EMBL" id="AASWKH010000001">
    <property type="protein sequence ID" value="EFH6093369.1"/>
    <property type="molecule type" value="Genomic_DNA"/>
</dbReference>
<dbReference type="InterPro" id="IPR015943">
    <property type="entry name" value="WD40/YVTN_repeat-like_dom_sf"/>
</dbReference>
<evidence type="ECO:0000313" key="1">
    <source>
        <dbReference type="EMBL" id="AIG62373.1"/>
    </source>
</evidence>
<dbReference type="AlphaFoldDB" id="A0A0B4N3E3"/>
<sequence length="420" mass="49510">MPLQYNFFERMVGKFLQSTPHLRNFIKNIYQRINYLIYKKKYKYKMYSDYKLRIPPTKDASFFGYYDRTCWHKDGNLVLLNKIRNGKMIICIWDLTKDSIIEVSETLTWNWQQGALATWLNTDFPAFIFNSLENNKLVSKVFMFDKGKWIYKETHPYPVQSVSSNLLMSSINYITLQKLRPDYGYDVEANNFKYPTDIEADGLFIYDLVENKLLFLITLKEIIELNFTNSMNSAKHKINHVIFSPNGENLIFMHRWITKNGKFSRLILLNLITKTMKIIFDNRMVSHYQWRNDKQFVAWARSEQFGDKYHLVDIENNEIKILPHDSNINNFGDGHPSFNNEGSMIITDTYPGRDRMRSLLLFDMSTSKLTKIGDFLSPWAFNGVGRCDLHPRWSPDGKKVAIDSAHSGQRQLILIEIDKK</sequence>
<proteinExistence type="predicted"/>
<reference evidence="2" key="1">
    <citation type="submission" date="2015-02" db="EMBL/GenBank/DDBJ databases">
        <title>Molecular Serotyping of Escherichia coli: A Verification and Reclassification.</title>
        <authorList>
            <person name="Yan X."/>
            <person name="Baranzoni G.M."/>
            <person name="Fratamico P.M."/>
            <person name="Debroy C."/>
            <person name="Tebbs R.S."/>
            <person name="Liu Y."/>
            <person name="O'Connell C.D."/>
            <person name="Swimley M."/>
            <person name="Matheny S."/>
        </authorList>
    </citation>
    <scope>NUCLEOTIDE SEQUENCE</scope>
    <source>
        <strain evidence="2">PF10-7H</strain>
    </source>
</reference>
<dbReference type="Gene3D" id="2.130.10.10">
    <property type="entry name" value="YVTN repeat-like/Quinoprotein amine dehydrogenase"/>
    <property type="match status" value="1"/>
</dbReference>
<evidence type="ECO:0000313" key="4">
    <source>
        <dbReference type="Proteomes" id="UP000531463"/>
    </source>
</evidence>
<dbReference type="EMBL" id="KJ710507">
    <property type="protein sequence ID" value="AIG62373.1"/>
    <property type="molecule type" value="Genomic_DNA"/>
</dbReference>
<dbReference type="SUPFAM" id="SSF82171">
    <property type="entry name" value="DPP6 N-terminal domain-like"/>
    <property type="match status" value="1"/>
</dbReference>
<dbReference type="Proteomes" id="UP000531463">
    <property type="component" value="Unassembled WGS sequence"/>
</dbReference>
<reference evidence="3 4" key="3">
    <citation type="submission" date="2019-12" db="EMBL/GenBank/DDBJ databases">
        <authorList>
            <consortium name="NARMS: The National Antimicrobial Resistance Monitoring System"/>
        </authorList>
    </citation>
    <scope>NUCLEOTIDE SEQUENCE [LARGE SCALE GENOMIC DNA]</scope>
    <source>
        <strain evidence="3 4">CVM N19EC0510</strain>
    </source>
</reference>
<evidence type="ECO:0000313" key="3">
    <source>
        <dbReference type="EMBL" id="EFH6093369.1"/>
    </source>
</evidence>
<reference evidence="1" key="2">
    <citation type="journal article" date="2016" name="PLoS ONE">
        <title>Comparison of O-Antigen Gene Clusters of All O-Serogroups of Escherichia coli and Proposal for Adopting a New Nomenclature for O-Typing.</title>
        <authorList>
            <person name="DebRoy C."/>
            <person name="Fratamico P.M."/>
            <person name="Yan X."/>
            <person name="Baranzoni G."/>
            <person name="Liu Y."/>
            <person name="Needleman D.S."/>
            <person name="Tebbs R."/>
            <person name="O'Connell C.D."/>
            <person name="Allred A."/>
            <person name="Swimley M."/>
            <person name="Mwangi M."/>
            <person name="Kapur V."/>
            <person name="Raygoza Garay J.A."/>
            <person name="Roberts E.L."/>
            <person name="Katani R."/>
        </authorList>
    </citation>
    <scope>NUCLEOTIDE SEQUENCE</scope>
    <source>
        <strain evidence="1">OX18</strain>
    </source>
</reference>
<gene>
    <name evidence="1" type="primary">tolB</name>
    <name evidence="3" type="ORF">GAI89_01650</name>
</gene>
<organism evidence="1">
    <name type="scientific">Escherichia coli</name>
    <dbReference type="NCBI Taxonomy" id="562"/>
    <lineage>
        <taxon>Bacteria</taxon>
        <taxon>Pseudomonadati</taxon>
        <taxon>Pseudomonadota</taxon>
        <taxon>Gammaproteobacteria</taxon>
        <taxon>Enterobacterales</taxon>
        <taxon>Enterobacteriaceae</taxon>
        <taxon>Escherichia</taxon>
    </lineage>
</organism>
<evidence type="ECO:0000313" key="2">
    <source>
        <dbReference type="EMBL" id="AKM71195.1"/>
    </source>
</evidence>
<name>A0A0B4N3E3_ECOLX</name>
<dbReference type="RefSeq" id="WP_001131000.1">
    <property type="nucleotide sequence ID" value="NZ_AP022295.1"/>
</dbReference>
<protein>
    <submittedName>
        <fullName evidence="1">TolB</fullName>
    </submittedName>
</protein>
<dbReference type="EMBL" id="KP835693">
    <property type="protein sequence ID" value="AKM71195.1"/>
    <property type="molecule type" value="Genomic_DNA"/>
</dbReference>
<accession>A0A0B4N3E3</accession>